<name>A0ABV2BSF0_9GAMM</name>
<protein>
    <submittedName>
        <fullName evidence="3">Rhombotarget lipoprotein</fullName>
    </submittedName>
</protein>
<keyword evidence="3" id="KW-0449">Lipoprotein</keyword>
<dbReference type="Proteomes" id="UP001548189">
    <property type="component" value="Unassembled WGS sequence"/>
</dbReference>
<dbReference type="NCBIfam" id="TIGR04179">
    <property type="entry name" value="rhombo_lipo"/>
    <property type="match status" value="1"/>
</dbReference>
<evidence type="ECO:0000256" key="1">
    <source>
        <dbReference type="SAM" id="Coils"/>
    </source>
</evidence>
<reference evidence="3 4" key="1">
    <citation type="submission" date="2024-06" db="EMBL/GenBank/DDBJ databases">
        <authorList>
            <person name="Li F."/>
        </authorList>
    </citation>
    <scope>NUCLEOTIDE SEQUENCE [LARGE SCALE GENOMIC DNA]</scope>
    <source>
        <strain evidence="3 4">GXAS 311</strain>
    </source>
</reference>
<dbReference type="RefSeq" id="WP_353874456.1">
    <property type="nucleotide sequence ID" value="NZ_JBEVCJ010000006.1"/>
</dbReference>
<keyword evidence="4" id="KW-1185">Reference proteome</keyword>
<proteinExistence type="predicted"/>
<keyword evidence="1" id="KW-0175">Coiled coil</keyword>
<organism evidence="3 4">
    <name type="scientific">Aliikangiella maris</name>
    <dbReference type="NCBI Taxonomy" id="3162458"/>
    <lineage>
        <taxon>Bacteria</taxon>
        <taxon>Pseudomonadati</taxon>
        <taxon>Pseudomonadota</taxon>
        <taxon>Gammaproteobacteria</taxon>
        <taxon>Oceanospirillales</taxon>
        <taxon>Pleioneaceae</taxon>
        <taxon>Aliikangiella</taxon>
    </lineage>
</organism>
<keyword evidence="2" id="KW-0472">Membrane</keyword>
<comment type="caution">
    <text evidence="3">The sequence shown here is derived from an EMBL/GenBank/DDBJ whole genome shotgun (WGS) entry which is preliminary data.</text>
</comment>
<evidence type="ECO:0000313" key="4">
    <source>
        <dbReference type="Proteomes" id="UP001548189"/>
    </source>
</evidence>
<evidence type="ECO:0000313" key="3">
    <source>
        <dbReference type="EMBL" id="MET1254839.1"/>
    </source>
</evidence>
<sequence length="294" mass="33241">MINKTNSRNCNQSIITNPFRAFRFRYCLPILGILLLSGCLSHTRHATSSNLIAYLYPDGNYQNHQNDTIPHLNLPLKVGIAFIPESNKSIEYSLTEAEKLTLLSQITARFNDQPYIQSIEIIPELYLRQGKGFRSINQIANLHNIDVMALVSYDHLTVSEENRLSLAYLTVVGALFIPGETSHTQTFVDTAVFDVATQKLLFRAPGAASITKDYTMIAQVKKARQDRQASFQQAVEQMIVNLEQSLEKFEERVKNREQVEVSYSKGYQGSGSFGWLGVLFLIALICFSRHGKTR</sequence>
<feature type="coiled-coil region" evidence="1">
    <location>
        <begin position="232"/>
        <end position="259"/>
    </location>
</feature>
<dbReference type="EMBL" id="JBEVCJ010000006">
    <property type="protein sequence ID" value="MET1254839.1"/>
    <property type="molecule type" value="Genomic_DNA"/>
</dbReference>
<keyword evidence="2" id="KW-0812">Transmembrane</keyword>
<gene>
    <name evidence="3" type="primary">rhlP</name>
    <name evidence="3" type="ORF">ABVT43_06870</name>
</gene>
<feature type="transmembrane region" description="Helical" evidence="2">
    <location>
        <begin position="266"/>
        <end position="287"/>
    </location>
</feature>
<keyword evidence="2" id="KW-1133">Transmembrane helix</keyword>
<dbReference type="InterPro" id="IPR026443">
    <property type="entry name" value="Rhombo_lipo"/>
</dbReference>
<accession>A0ABV2BSF0</accession>
<evidence type="ECO:0000256" key="2">
    <source>
        <dbReference type="SAM" id="Phobius"/>
    </source>
</evidence>